<feature type="region of interest" description="Disordered" evidence="1">
    <location>
        <begin position="57"/>
        <end position="141"/>
    </location>
</feature>
<evidence type="ECO:0000313" key="4">
    <source>
        <dbReference type="Proteomes" id="UP001417504"/>
    </source>
</evidence>
<proteinExistence type="predicted"/>
<dbReference type="Proteomes" id="UP001417504">
    <property type="component" value="Unassembled WGS sequence"/>
</dbReference>
<dbReference type="EMBL" id="JBBNAE010000011">
    <property type="protein sequence ID" value="KAK9085999.1"/>
    <property type="molecule type" value="Genomic_DNA"/>
</dbReference>
<protein>
    <recommendedName>
        <fullName evidence="2">Zinc knuckle CX2CX4HX4C domain-containing protein</fullName>
    </recommendedName>
</protein>
<dbReference type="Pfam" id="PF14392">
    <property type="entry name" value="zf-CCHC_4"/>
    <property type="match status" value="1"/>
</dbReference>
<sequence>MRGRFVRRKEKKYWANFIYERLKFVCEYCGRVSHRSRLCDQFVAGVSVVRYDDKMLADASSKGRKKTKSNRSPQFREGSSRGESGSALPTDVPREQVQRDGCESLSAERGVPDRRGVDNRLSSMREVGSGSDNLMVLVPVPSPKEVQTREVEANSILN</sequence>
<gene>
    <name evidence="3" type="ORF">Sjap_026410</name>
</gene>
<name>A0AAP0E3N9_9MAGN</name>
<dbReference type="AlphaFoldDB" id="A0AAP0E3N9"/>
<feature type="compositionally biased region" description="Basic and acidic residues" evidence="1">
    <location>
        <begin position="92"/>
        <end position="102"/>
    </location>
</feature>
<keyword evidence="4" id="KW-1185">Reference proteome</keyword>
<comment type="caution">
    <text evidence="3">The sequence shown here is derived from an EMBL/GenBank/DDBJ whole genome shotgun (WGS) entry which is preliminary data.</text>
</comment>
<feature type="domain" description="Zinc knuckle CX2CX4HX4C" evidence="2">
    <location>
        <begin position="9"/>
        <end position="40"/>
    </location>
</feature>
<evidence type="ECO:0000259" key="2">
    <source>
        <dbReference type="Pfam" id="PF14392"/>
    </source>
</evidence>
<evidence type="ECO:0000313" key="3">
    <source>
        <dbReference type="EMBL" id="KAK9085999.1"/>
    </source>
</evidence>
<reference evidence="3 4" key="1">
    <citation type="submission" date="2024-01" db="EMBL/GenBank/DDBJ databases">
        <title>Genome assemblies of Stephania.</title>
        <authorList>
            <person name="Yang L."/>
        </authorList>
    </citation>
    <scope>NUCLEOTIDE SEQUENCE [LARGE SCALE GENOMIC DNA]</scope>
    <source>
        <strain evidence="3">QJT</strain>
        <tissue evidence="3">Leaf</tissue>
    </source>
</reference>
<evidence type="ECO:0000256" key="1">
    <source>
        <dbReference type="SAM" id="MobiDB-lite"/>
    </source>
</evidence>
<organism evidence="3 4">
    <name type="scientific">Stephania japonica</name>
    <dbReference type="NCBI Taxonomy" id="461633"/>
    <lineage>
        <taxon>Eukaryota</taxon>
        <taxon>Viridiplantae</taxon>
        <taxon>Streptophyta</taxon>
        <taxon>Embryophyta</taxon>
        <taxon>Tracheophyta</taxon>
        <taxon>Spermatophyta</taxon>
        <taxon>Magnoliopsida</taxon>
        <taxon>Ranunculales</taxon>
        <taxon>Menispermaceae</taxon>
        <taxon>Menispermoideae</taxon>
        <taxon>Cissampelideae</taxon>
        <taxon>Stephania</taxon>
    </lineage>
</organism>
<accession>A0AAP0E3N9</accession>
<dbReference type="InterPro" id="IPR025836">
    <property type="entry name" value="Zn_knuckle_CX2CX4HX4C"/>
</dbReference>